<reference evidence="5" key="1">
    <citation type="submission" date="2020-12" db="EMBL/GenBank/DDBJ databases">
        <title>Metabolic potential, ecology and presence of endohyphal bacteria is reflected in genomic diversity of Mucoromycotina.</title>
        <authorList>
            <person name="Muszewska A."/>
            <person name="Okrasinska A."/>
            <person name="Steczkiewicz K."/>
            <person name="Drgas O."/>
            <person name="Orlowska M."/>
            <person name="Perlinska-Lenart U."/>
            <person name="Aleksandrzak-Piekarczyk T."/>
            <person name="Szatraj K."/>
            <person name="Zielenkiewicz U."/>
            <person name="Pilsyk S."/>
            <person name="Malc E."/>
            <person name="Mieczkowski P."/>
            <person name="Kruszewska J.S."/>
            <person name="Biernat P."/>
            <person name="Pawlowska J."/>
        </authorList>
    </citation>
    <scope>NUCLEOTIDE SEQUENCE</scope>
    <source>
        <strain evidence="5">WA0000067209</strain>
    </source>
</reference>
<keyword evidence="2" id="KW-0812">Transmembrane</keyword>
<evidence type="ECO:0000256" key="2">
    <source>
        <dbReference type="SAM" id="Phobius"/>
    </source>
</evidence>
<dbReference type="InterPro" id="IPR003100">
    <property type="entry name" value="PAZ_dom"/>
</dbReference>
<dbReference type="AlphaFoldDB" id="A0A8H7Q275"/>
<keyword evidence="2" id="KW-0472">Membrane</keyword>
<dbReference type="InterPro" id="IPR032474">
    <property type="entry name" value="Argonaute_N"/>
</dbReference>
<dbReference type="Pfam" id="PF08699">
    <property type="entry name" value="ArgoL1"/>
    <property type="match status" value="1"/>
</dbReference>
<dbReference type="PROSITE" id="PS50822">
    <property type="entry name" value="PIWI"/>
    <property type="match status" value="1"/>
</dbReference>
<evidence type="ECO:0000313" key="6">
    <source>
        <dbReference type="Proteomes" id="UP000654370"/>
    </source>
</evidence>
<feature type="domain" description="Piwi" evidence="4">
    <location>
        <begin position="556"/>
        <end position="857"/>
    </location>
</feature>
<dbReference type="Pfam" id="PF02170">
    <property type="entry name" value="PAZ"/>
    <property type="match status" value="1"/>
</dbReference>
<comment type="caution">
    <text evidence="5">The sequence shown here is derived from an EMBL/GenBank/DDBJ whole genome shotgun (WGS) entry which is preliminary data.</text>
</comment>
<dbReference type="SUPFAM" id="SSF101690">
    <property type="entry name" value="PAZ domain"/>
    <property type="match status" value="1"/>
</dbReference>
<proteinExistence type="inferred from homology"/>
<dbReference type="InterPro" id="IPR032472">
    <property type="entry name" value="ArgoL2"/>
</dbReference>
<dbReference type="Pfam" id="PF16487">
    <property type="entry name" value="ArgoMid"/>
    <property type="match status" value="1"/>
</dbReference>
<dbReference type="CDD" id="cd04657">
    <property type="entry name" value="Piwi_ago-like"/>
    <property type="match status" value="1"/>
</dbReference>
<evidence type="ECO:0000313" key="5">
    <source>
        <dbReference type="EMBL" id="KAG2184767.1"/>
    </source>
</evidence>
<evidence type="ECO:0000259" key="3">
    <source>
        <dbReference type="PROSITE" id="PS50821"/>
    </source>
</evidence>
<dbReference type="Pfam" id="PF16488">
    <property type="entry name" value="ArgoL2"/>
    <property type="match status" value="1"/>
</dbReference>
<evidence type="ECO:0008006" key="7">
    <source>
        <dbReference type="Google" id="ProtNLM"/>
    </source>
</evidence>
<dbReference type="InterPro" id="IPR012337">
    <property type="entry name" value="RNaseH-like_sf"/>
</dbReference>
<dbReference type="GO" id="GO:0003723">
    <property type="term" value="F:RNA binding"/>
    <property type="evidence" value="ECO:0007669"/>
    <property type="project" value="InterPro"/>
</dbReference>
<feature type="domain" description="PAZ" evidence="3">
    <location>
        <begin position="281"/>
        <end position="381"/>
    </location>
</feature>
<dbReference type="Gene3D" id="3.40.50.2300">
    <property type="match status" value="1"/>
</dbReference>
<gene>
    <name evidence="5" type="ORF">INT43_000680</name>
</gene>
<feature type="transmembrane region" description="Helical" evidence="2">
    <location>
        <begin position="34"/>
        <end position="53"/>
    </location>
</feature>
<organism evidence="5 6">
    <name type="scientific">Mortierella isabellina</name>
    <name type="common">Filamentous fungus</name>
    <name type="synonym">Umbelopsis isabellina</name>
    <dbReference type="NCBI Taxonomy" id="91625"/>
    <lineage>
        <taxon>Eukaryota</taxon>
        <taxon>Fungi</taxon>
        <taxon>Fungi incertae sedis</taxon>
        <taxon>Mucoromycota</taxon>
        <taxon>Mucoromycotina</taxon>
        <taxon>Umbelopsidomycetes</taxon>
        <taxon>Umbelopsidales</taxon>
        <taxon>Umbelopsidaceae</taxon>
        <taxon>Umbelopsis</taxon>
    </lineage>
</organism>
<dbReference type="InterPro" id="IPR036397">
    <property type="entry name" value="RNaseH_sf"/>
</dbReference>
<dbReference type="Gene3D" id="3.30.420.10">
    <property type="entry name" value="Ribonuclease H-like superfamily/Ribonuclease H"/>
    <property type="match status" value="1"/>
</dbReference>
<dbReference type="Pfam" id="PF02171">
    <property type="entry name" value="Piwi"/>
    <property type="match status" value="1"/>
</dbReference>
<dbReference type="SUPFAM" id="SSF53098">
    <property type="entry name" value="Ribonuclease H-like"/>
    <property type="match status" value="1"/>
</dbReference>
<evidence type="ECO:0000259" key="4">
    <source>
        <dbReference type="PROSITE" id="PS50822"/>
    </source>
</evidence>
<dbReference type="InterPro" id="IPR045246">
    <property type="entry name" value="Piwi_ago-like"/>
</dbReference>
<dbReference type="InterPro" id="IPR036085">
    <property type="entry name" value="PAZ_dom_sf"/>
</dbReference>
<dbReference type="InterPro" id="IPR014811">
    <property type="entry name" value="ArgoL1"/>
</dbReference>
<dbReference type="InterPro" id="IPR032473">
    <property type="entry name" value="Argonaute_Mid_dom"/>
</dbReference>
<dbReference type="InterPro" id="IPR003165">
    <property type="entry name" value="Piwi"/>
</dbReference>
<dbReference type="PANTHER" id="PTHR22891">
    <property type="entry name" value="EUKARYOTIC TRANSLATION INITIATION FACTOR 2C"/>
    <property type="match status" value="1"/>
</dbReference>
<protein>
    <recommendedName>
        <fullName evidence="7">Piwi-domain-containing protein</fullName>
    </recommendedName>
</protein>
<accession>A0A8H7Q275</accession>
<dbReference type="Proteomes" id="UP000654370">
    <property type="component" value="Unassembled WGS sequence"/>
</dbReference>
<dbReference type="EMBL" id="JAEPQZ010000002">
    <property type="protein sequence ID" value="KAG2184767.1"/>
    <property type="molecule type" value="Genomic_DNA"/>
</dbReference>
<name>A0A8H7Q275_MORIS</name>
<dbReference type="PROSITE" id="PS50821">
    <property type="entry name" value="PAZ"/>
    <property type="match status" value="1"/>
</dbReference>
<dbReference type="SMART" id="SM00950">
    <property type="entry name" value="Piwi"/>
    <property type="match status" value="1"/>
</dbReference>
<dbReference type="SMART" id="SM01163">
    <property type="entry name" value="DUF1785"/>
    <property type="match status" value="1"/>
</dbReference>
<dbReference type="OrthoDB" id="10252740at2759"/>
<dbReference type="Pfam" id="PF16486">
    <property type="entry name" value="ArgoN"/>
    <property type="match status" value="1"/>
</dbReference>
<dbReference type="SMART" id="SM00949">
    <property type="entry name" value="PAZ"/>
    <property type="match status" value="1"/>
</dbReference>
<dbReference type="CDD" id="cd02846">
    <property type="entry name" value="PAZ_argonaute_like"/>
    <property type="match status" value="1"/>
</dbReference>
<keyword evidence="2" id="KW-1133">Transmembrane helix</keyword>
<sequence>VSRVIATQRKESKIKFSRNSSVVTKSTKISTGGILPILPVVLLFVIIMSNLQLTEFVKRPNVGNTGRATRVRANFFEVQSFPENNIHHYDITITPDVPPVINRKIWKTFEDQDGQGSLNGIKPVYDGRKNVFSSRALPLEDDAGMFEVTLPEDDQKNASSKRPPRIFKIKIKKTGEVVMESLRRFLSGQGACTSTCLTAIMVLDVLIRHLPSMTYATVGRSFFTPQDAKPLANGAEVWQGFYQSARPAVGKMMVNVDVSATAFYEGGQLPQMVVKILNWRSVSDLRRGISDRDRVKLEKVLRSLKIKVVHRGENNRRYKITKLTSTSAEQTFFKIGESEEKQDVASYFFKTYGKRLNYPFLPCVVVQNSTFLPMEVCEVIPGQRHMKKLNEKQTAEMIKFTCQKPNMRANKISQGLNLLNYKDNEYMKQFGMSVKPDMATVNARILPTPTVSYNASTRDGTFTPQGGAWNLRGKRVAQGATLGSWSVVCFCHPQQVAMPDIQRFVREMCTTFMDTGMNVVNKTPPITHADPQGNIDRTLKEAWLKAGNAAKAAPQLIVCILPNTGVPLYAEIKRVSDTVIGVATQCVQSKHIHEAKKQYCANVCLKVNLKLGGMNSFIVPQQIPFISQRPTILFGADVTHPAPGDMSRPSIAALCASMDARASRYASSIRVQANRTEIIADLANMVKELLKTFYQSSGQKPERILFYRDGVSEGQFKQVYDNEIAAVRAACTSLDAGYSPTITFVVVQKRHHARFFPIDQQDTDRTGNCLPGTVVDTGIVHPFEFDFYLQSHAGLQGTSRPTHYHVLYDDNKFTADQLQDLTYRLCYLYGRATRAVSIVPPAYYADLLATRARFHSRGEHWSDTDATSESMDGEGHMASFGVVKPELQKVMFFM</sequence>
<dbReference type="Gene3D" id="2.170.260.10">
    <property type="entry name" value="paz domain"/>
    <property type="match status" value="1"/>
</dbReference>
<feature type="non-terminal residue" evidence="5">
    <location>
        <position position="894"/>
    </location>
</feature>
<evidence type="ECO:0000256" key="1">
    <source>
        <dbReference type="RuleBase" id="RU361178"/>
    </source>
</evidence>
<comment type="similarity">
    <text evidence="1">Belongs to the argonaute family.</text>
</comment>
<keyword evidence="6" id="KW-1185">Reference proteome</keyword>